<organism evidence="9 10">
    <name type="scientific">Devosia marina</name>
    <dbReference type="NCBI Taxonomy" id="2683198"/>
    <lineage>
        <taxon>Bacteria</taxon>
        <taxon>Pseudomonadati</taxon>
        <taxon>Pseudomonadota</taxon>
        <taxon>Alphaproteobacteria</taxon>
        <taxon>Hyphomicrobiales</taxon>
        <taxon>Devosiaceae</taxon>
        <taxon>Devosia</taxon>
    </lineage>
</organism>
<keyword evidence="9" id="KW-0378">Hydrolase</keyword>
<keyword evidence="5 7" id="KW-1133">Transmembrane helix</keyword>
<dbReference type="Gene3D" id="1.20.1540.10">
    <property type="entry name" value="Rhomboid-like"/>
    <property type="match status" value="1"/>
</dbReference>
<evidence type="ECO:0000256" key="1">
    <source>
        <dbReference type="ARBA" id="ARBA00004141"/>
    </source>
</evidence>
<feature type="transmembrane region" description="Helical" evidence="7">
    <location>
        <begin position="134"/>
        <end position="152"/>
    </location>
</feature>
<comment type="caution">
    <text evidence="9">The sequence shown here is derived from an EMBL/GenBank/DDBJ whole genome shotgun (WGS) entry which is preliminary data.</text>
</comment>
<dbReference type="EMBL" id="WQRF01000001">
    <property type="protein sequence ID" value="MVS98501.1"/>
    <property type="molecule type" value="Genomic_DNA"/>
</dbReference>
<dbReference type="GO" id="GO:0006508">
    <property type="term" value="P:proteolysis"/>
    <property type="evidence" value="ECO:0007669"/>
    <property type="project" value="UniProtKB-KW"/>
</dbReference>
<keyword evidence="10" id="KW-1185">Reference proteome</keyword>
<dbReference type="InterPro" id="IPR022764">
    <property type="entry name" value="Peptidase_S54_rhomboid_dom"/>
</dbReference>
<feature type="transmembrane region" description="Helical" evidence="7">
    <location>
        <begin position="102"/>
        <end position="122"/>
    </location>
</feature>
<dbReference type="GO" id="GO:0016020">
    <property type="term" value="C:membrane"/>
    <property type="evidence" value="ECO:0007669"/>
    <property type="project" value="UniProtKB-SubCell"/>
</dbReference>
<evidence type="ECO:0000256" key="4">
    <source>
        <dbReference type="ARBA" id="ARBA00022692"/>
    </source>
</evidence>
<keyword evidence="3" id="KW-0997">Cell inner membrane</keyword>
<keyword evidence="2" id="KW-1003">Cell membrane</keyword>
<evidence type="ECO:0000256" key="2">
    <source>
        <dbReference type="ARBA" id="ARBA00022475"/>
    </source>
</evidence>
<evidence type="ECO:0000313" key="9">
    <source>
        <dbReference type="EMBL" id="MVS98501.1"/>
    </source>
</evidence>
<dbReference type="SUPFAM" id="SSF144091">
    <property type="entry name" value="Rhomboid-like"/>
    <property type="match status" value="1"/>
</dbReference>
<proteinExistence type="predicted"/>
<evidence type="ECO:0000313" key="10">
    <source>
        <dbReference type="Proteomes" id="UP000438106"/>
    </source>
</evidence>
<evidence type="ECO:0000256" key="7">
    <source>
        <dbReference type="SAM" id="Phobius"/>
    </source>
</evidence>
<reference evidence="9 10" key="1">
    <citation type="submission" date="2019-12" db="EMBL/GenBank/DDBJ databases">
        <title>Devosia maris sp. nov., isolated from the deep seawater.</title>
        <authorList>
            <person name="Liu Y."/>
        </authorList>
    </citation>
    <scope>NUCLEOTIDE SEQUENCE [LARGE SCALE GENOMIC DNA]</scope>
    <source>
        <strain evidence="9 10">L53-10-65</strain>
    </source>
</reference>
<dbReference type="Pfam" id="PF01694">
    <property type="entry name" value="Rhomboid"/>
    <property type="match status" value="1"/>
</dbReference>
<name>A0A7X3FPQ6_9HYPH</name>
<dbReference type="AlphaFoldDB" id="A0A7X3FPQ6"/>
<gene>
    <name evidence="9" type="ORF">GO014_05650</name>
</gene>
<dbReference type="Proteomes" id="UP000438106">
    <property type="component" value="Unassembled WGS sequence"/>
</dbReference>
<evidence type="ECO:0000256" key="3">
    <source>
        <dbReference type="ARBA" id="ARBA00022519"/>
    </source>
</evidence>
<evidence type="ECO:0000256" key="5">
    <source>
        <dbReference type="ARBA" id="ARBA00022989"/>
    </source>
</evidence>
<dbReference type="InterPro" id="IPR035952">
    <property type="entry name" value="Rhomboid-like_sf"/>
</dbReference>
<feature type="transmembrane region" description="Helical" evidence="7">
    <location>
        <begin position="38"/>
        <end position="58"/>
    </location>
</feature>
<feature type="transmembrane region" description="Helical" evidence="7">
    <location>
        <begin position="70"/>
        <end position="96"/>
    </location>
</feature>
<accession>A0A7X3FPQ6</accession>
<dbReference type="PANTHER" id="PTHR43066">
    <property type="entry name" value="RHOMBOID-RELATED PROTEIN"/>
    <property type="match status" value="1"/>
</dbReference>
<comment type="subcellular location">
    <subcellularLocation>
        <location evidence="1">Membrane</location>
        <topology evidence="1">Multi-pass membrane protein</topology>
    </subcellularLocation>
</comment>
<feature type="domain" description="Peptidase S54 rhomboid" evidence="8">
    <location>
        <begin position="95"/>
        <end position="257"/>
    </location>
</feature>
<evidence type="ECO:0000256" key="6">
    <source>
        <dbReference type="ARBA" id="ARBA00023136"/>
    </source>
</evidence>
<keyword evidence="9" id="KW-0645">Protease</keyword>
<dbReference type="PANTHER" id="PTHR43066:SF26">
    <property type="entry name" value="RHOMBOID PROTEASE GLPG"/>
    <property type="match status" value="1"/>
</dbReference>
<feature type="transmembrane region" description="Helical" evidence="7">
    <location>
        <begin position="158"/>
        <end position="179"/>
    </location>
</feature>
<protein>
    <submittedName>
        <fullName evidence="9">Rhomboid family intramembrane serine protease</fullName>
    </submittedName>
</protein>
<feature type="transmembrane region" description="Helical" evidence="7">
    <location>
        <begin position="239"/>
        <end position="258"/>
    </location>
</feature>
<dbReference type="GO" id="GO:0004252">
    <property type="term" value="F:serine-type endopeptidase activity"/>
    <property type="evidence" value="ECO:0007669"/>
    <property type="project" value="InterPro"/>
</dbReference>
<evidence type="ECO:0000259" key="8">
    <source>
        <dbReference type="Pfam" id="PF01694"/>
    </source>
</evidence>
<keyword evidence="4 7" id="KW-0812">Transmembrane</keyword>
<keyword evidence="6 7" id="KW-0472">Membrane</keyword>
<sequence>MWKSASRTAACRCLGVLPMNEQERAPVFKEPEGREPVFLLPVSITALAGILIAIHLASTLVLNPEGQVELLLWFAFQPYRIVVAGIDPSIAIPLIWTPFTHAFLHAGWDHLLINVAWLVIFATPVVRRYGAGPMVSLFLISAFGGAALFAATTLYSQVYLIGASGGVAGLTGAAIRFMFQPVLMARDPETGEAVVLGRRLASLRAVFANPPSRLFTLIWLALNAAVPLVPLLTGSPLSIAWQAHLGGFAAGFLMVPLFERKT</sequence>